<sequence length="329" mass="37498">MCQLQEFELKNSQGTQVKIINLGARLVEFIVPTKKYGQINTILGYDKPEHYLNDSMYHGAIAGQYCNRISNGNFSLDNQAHHLEINEHPNHLHGGENGFHRKYWDVLEHSDCELKMQLKLKDGENGYPGNTTVTLIYQLKADHTLKIYWTAISDKNTVFNITSHSYFNLSGFDEIKNHYLKIPTGFYTPHNEQQIPTGEIKSTVNTPFDLREFTKLDSIINSEHPEIVCHGGFDHNWAFGNANELKLLAELYSYDTELLLQVHSTLPGLQCYTGNQLALSGIHGAHEGVCLEPQYYPDSPNQTNFPKCTLKANQPMTHEINLTFKEITK</sequence>
<comment type="pathway">
    <text evidence="1 5">Carbohydrate metabolism; hexose metabolism.</text>
</comment>
<keyword evidence="4 5" id="KW-0119">Carbohydrate metabolism</keyword>
<dbReference type="EMBL" id="CP136600">
    <property type="protein sequence ID" value="WOH36165.1"/>
    <property type="molecule type" value="Genomic_DNA"/>
</dbReference>
<dbReference type="SUPFAM" id="SSF74650">
    <property type="entry name" value="Galactose mutarotase-like"/>
    <property type="match status" value="1"/>
</dbReference>
<dbReference type="NCBIfam" id="NF008277">
    <property type="entry name" value="PRK11055.1"/>
    <property type="match status" value="1"/>
</dbReference>
<name>A0ABZ0GK82_9GAMM</name>
<organism evidence="6 7">
    <name type="scientific">Thalassotalea fonticola</name>
    <dbReference type="NCBI Taxonomy" id="3065649"/>
    <lineage>
        <taxon>Bacteria</taxon>
        <taxon>Pseudomonadati</taxon>
        <taxon>Pseudomonadota</taxon>
        <taxon>Gammaproteobacteria</taxon>
        <taxon>Alteromonadales</taxon>
        <taxon>Colwelliaceae</taxon>
        <taxon>Thalassotalea</taxon>
    </lineage>
</organism>
<evidence type="ECO:0000256" key="1">
    <source>
        <dbReference type="ARBA" id="ARBA00005028"/>
    </source>
</evidence>
<evidence type="ECO:0000256" key="4">
    <source>
        <dbReference type="ARBA" id="ARBA00023277"/>
    </source>
</evidence>
<evidence type="ECO:0000256" key="5">
    <source>
        <dbReference type="PIRNR" id="PIRNR005096"/>
    </source>
</evidence>
<dbReference type="PANTHER" id="PTHR10091">
    <property type="entry name" value="ALDOSE-1-EPIMERASE"/>
    <property type="match status" value="1"/>
</dbReference>
<evidence type="ECO:0000256" key="3">
    <source>
        <dbReference type="ARBA" id="ARBA00023235"/>
    </source>
</evidence>
<dbReference type="InterPro" id="IPR015443">
    <property type="entry name" value="Aldose_1-epimerase"/>
</dbReference>
<dbReference type="InterPro" id="IPR014718">
    <property type="entry name" value="GH-type_carb-bd"/>
</dbReference>
<dbReference type="PANTHER" id="PTHR10091:SF0">
    <property type="entry name" value="GALACTOSE MUTAROTASE"/>
    <property type="match status" value="1"/>
</dbReference>
<dbReference type="EC" id="5.1.3.3" evidence="5"/>
<comment type="catalytic activity">
    <reaction evidence="5">
        <text>alpha-D-glucose = beta-D-glucose</text>
        <dbReference type="Rhea" id="RHEA:10264"/>
        <dbReference type="ChEBI" id="CHEBI:15903"/>
        <dbReference type="ChEBI" id="CHEBI:17925"/>
        <dbReference type="EC" id="5.1.3.3"/>
    </reaction>
</comment>
<gene>
    <name evidence="6" type="ORF">RI844_12375</name>
</gene>
<proteinExistence type="inferred from homology"/>
<dbReference type="Proteomes" id="UP001301442">
    <property type="component" value="Chromosome"/>
</dbReference>
<dbReference type="InterPro" id="IPR047215">
    <property type="entry name" value="Galactose_mutarotase-like"/>
</dbReference>
<reference evidence="6 7" key="1">
    <citation type="submission" date="2023-09" db="EMBL/GenBank/DDBJ databases">
        <authorList>
            <person name="Qi X."/>
        </authorList>
    </citation>
    <scope>NUCLEOTIDE SEQUENCE [LARGE SCALE GENOMIC DNA]</scope>
    <source>
        <strain evidence="6 7">S1-1</strain>
    </source>
</reference>
<dbReference type="InterPro" id="IPR008183">
    <property type="entry name" value="Aldose_1/G6P_1-epimerase"/>
</dbReference>
<accession>A0ABZ0GK82</accession>
<keyword evidence="3 5" id="KW-0413">Isomerase</keyword>
<keyword evidence="7" id="KW-1185">Reference proteome</keyword>
<protein>
    <recommendedName>
        <fullName evidence="5">Aldose 1-epimerase</fullName>
        <ecNumber evidence="5">5.1.3.3</ecNumber>
    </recommendedName>
</protein>
<comment type="similarity">
    <text evidence="2 5">Belongs to the aldose epimerase family.</text>
</comment>
<dbReference type="Gene3D" id="2.70.98.10">
    <property type="match status" value="1"/>
</dbReference>
<evidence type="ECO:0000313" key="7">
    <source>
        <dbReference type="Proteomes" id="UP001301442"/>
    </source>
</evidence>
<dbReference type="PIRSF" id="PIRSF005096">
    <property type="entry name" value="GALM"/>
    <property type="match status" value="1"/>
</dbReference>
<evidence type="ECO:0000313" key="6">
    <source>
        <dbReference type="EMBL" id="WOH36165.1"/>
    </source>
</evidence>
<dbReference type="CDD" id="cd09019">
    <property type="entry name" value="galactose_mutarotase_like"/>
    <property type="match status" value="1"/>
</dbReference>
<evidence type="ECO:0000256" key="2">
    <source>
        <dbReference type="ARBA" id="ARBA00006206"/>
    </source>
</evidence>
<dbReference type="Pfam" id="PF01263">
    <property type="entry name" value="Aldose_epim"/>
    <property type="match status" value="1"/>
</dbReference>
<dbReference type="RefSeq" id="WP_348394979.1">
    <property type="nucleotide sequence ID" value="NZ_CP136600.1"/>
</dbReference>
<dbReference type="InterPro" id="IPR011013">
    <property type="entry name" value="Gal_mutarotase_sf_dom"/>
</dbReference>
<dbReference type="GO" id="GO:0016853">
    <property type="term" value="F:isomerase activity"/>
    <property type="evidence" value="ECO:0007669"/>
    <property type="project" value="UniProtKB-KW"/>
</dbReference>